<dbReference type="Proteomes" id="UP001178508">
    <property type="component" value="Chromosome 6"/>
</dbReference>
<name>A0AAV1F9M3_XYRNO</name>
<dbReference type="Proteomes" id="UP001178508">
    <property type="component" value="Chromosome 12"/>
</dbReference>
<protein>
    <submittedName>
        <fullName evidence="1">Uncharacterized protein LOC115579694 isoform X1</fullName>
    </submittedName>
</protein>
<evidence type="ECO:0000313" key="1">
    <source>
        <dbReference type="EMBL" id="CAJ1057740.1"/>
    </source>
</evidence>
<sequence length="294" mass="32981">MSLHKIFSKDTPTHQSFPPLKVKVVALHKKTSVPTWLFDKGEAHPLVKHVNCTAAITDGVTVVKFTAYEDIAAKIKEGGSYIIKNYGMSKYGATRSMLSRRDTAVYHTSPIDVPAHLVEEGKCMVCPPSTFKHLNEIEGETDTLITVEGCITELNKVTKVTGQRGPPVPLIEIKIKEKEAEVKVCLWRETILAELCLGKPCRVTHLKVRTSGQYGFSLHTTNFTDVEMVSKHVHIAVTGFSFSEKDETVEILDDNFVEWIVPRWMWDEKFPDAIEKMPASIVIVFEEGDVVEIL</sequence>
<keyword evidence="3" id="KW-1185">Reference proteome</keyword>
<dbReference type="AlphaFoldDB" id="A0AAV1F9M3"/>
<evidence type="ECO:0000313" key="3">
    <source>
        <dbReference type="Proteomes" id="UP001178508"/>
    </source>
</evidence>
<proteinExistence type="predicted"/>
<dbReference type="EMBL" id="OY660875">
    <property type="protein sequence ID" value="CAJ1069183.1"/>
    <property type="molecule type" value="Genomic_DNA"/>
</dbReference>
<accession>A0AAV1F9M3</accession>
<gene>
    <name evidence="2" type="ORF">XNOV1_A005040</name>
    <name evidence="1" type="ORF">XNOV1_A015437</name>
</gene>
<evidence type="ECO:0000313" key="2">
    <source>
        <dbReference type="EMBL" id="CAJ1069183.1"/>
    </source>
</evidence>
<dbReference type="InterPro" id="IPR012340">
    <property type="entry name" value="NA-bd_OB-fold"/>
</dbReference>
<dbReference type="SUPFAM" id="SSF50249">
    <property type="entry name" value="Nucleic acid-binding proteins"/>
    <property type="match status" value="1"/>
</dbReference>
<reference evidence="1" key="1">
    <citation type="submission" date="2023-08" db="EMBL/GenBank/DDBJ databases">
        <authorList>
            <person name="Alioto T."/>
            <person name="Alioto T."/>
            <person name="Gomez Garrido J."/>
        </authorList>
    </citation>
    <scope>NUCLEOTIDE SEQUENCE</scope>
</reference>
<organism evidence="1 3">
    <name type="scientific">Xyrichtys novacula</name>
    <name type="common">Pearly razorfish</name>
    <name type="synonym">Hemipteronotus novacula</name>
    <dbReference type="NCBI Taxonomy" id="13765"/>
    <lineage>
        <taxon>Eukaryota</taxon>
        <taxon>Metazoa</taxon>
        <taxon>Chordata</taxon>
        <taxon>Craniata</taxon>
        <taxon>Vertebrata</taxon>
        <taxon>Euteleostomi</taxon>
        <taxon>Actinopterygii</taxon>
        <taxon>Neopterygii</taxon>
        <taxon>Teleostei</taxon>
        <taxon>Neoteleostei</taxon>
        <taxon>Acanthomorphata</taxon>
        <taxon>Eupercaria</taxon>
        <taxon>Labriformes</taxon>
        <taxon>Labridae</taxon>
        <taxon>Xyrichtys</taxon>
    </lineage>
</organism>
<dbReference type="Gene3D" id="2.40.50.140">
    <property type="entry name" value="Nucleic acid-binding proteins"/>
    <property type="match status" value="1"/>
</dbReference>
<dbReference type="EMBL" id="OY660869">
    <property type="protein sequence ID" value="CAJ1057740.1"/>
    <property type="molecule type" value="Genomic_DNA"/>
</dbReference>